<protein>
    <submittedName>
        <fullName evidence="1">Uncharacterized protein</fullName>
    </submittedName>
</protein>
<evidence type="ECO:0000313" key="2">
    <source>
        <dbReference type="Proteomes" id="UP000479710"/>
    </source>
</evidence>
<gene>
    <name evidence="1" type="ORF">E2562_037383</name>
</gene>
<accession>A0A6G1E8S7</accession>
<reference evidence="1 2" key="1">
    <citation type="submission" date="2019-11" db="EMBL/GenBank/DDBJ databases">
        <title>Whole genome sequence of Oryza granulata.</title>
        <authorList>
            <person name="Li W."/>
        </authorList>
    </citation>
    <scope>NUCLEOTIDE SEQUENCE [LARGE SCALE GENOMIC DNA]</scope>
    <source>
        <strain evidence="2">cv. Menghai</strain>
        <tissue evidence="1">Leaf</tissue>
    </source>
</reference>
<sequence length="64" mass="7047">MPPHSPLSPRLCSVYADESATTPPHSPLSPRFHSICSDKDGIPKAYVLRDGEERAEEVADEAWV</sequence>
<dbReference type="Proteomes" id="UP000479710">
    <property type="component" value="Unassembled WGS sequence"/>
</dbReference>
<evidence type="ECO:0000313" key="1">
    <source>
        <dbReference type="EMBL" id="KAF0920844.1"/>
    </source>
</evidence>
<organism evidence="1 2">
    <name type="scientific">Oryza meyeriana var. granulata</name>
    <dbReference type="NCBI Taxonomy" id="110450"/>
    <lineage>
        <taxon>Eukaryota</taxon>
        <taxon>Viridiplantae</taxon>
        <taxon>Streptophyta</taxon>
        <taxon>Embryophyta</taxon>
        <taxon>Tracheophyta</taxon>
        <taxon>Spermatophyta</taxon>
        <taxon>Magnoliopsida</taxon>
        <taxon>Liliopsida</taxon>
        <taxon>Poales</taxon>
        <taxon>Poaceae</taxon>
        <taxon>BOP clade</taxon>
        <taxon>Oryzoideae</taxon>
        <taxon>Oryzeae</taxon>
        <taxon>Oryzinae</taxon>
        <taxon>Oryza</taxon>
        <taxon>Oryza meyeriana</taxon>
    </lineage>
</organism>
<dbReference type="EMBL" id="SPHZ02000005">
    <property type="protein sequence ID" value="KAF0920844.1"/>
    <property type="molecule type" value="Genomic_DNA"/>
</dbReference>
<dbReference type="AlphaFoldDB" id="A0A6G1E8S7"/>
<comment type="caution">
    <text evidence="1">The sequence shown here is derived from an EMBL/GenBank/DDBJ whole genome shotgun (WGS) entry which is preliminary data.</text>
</comment>
<proteinExistence type="predicted"/>
<keyword evidence="2" id="KW-1185">Reference proteome</keyword>
<name>A0A6G1E8S7_9ORYZ</name>